<dbReference type="InterPro" id="IPR010635">
    <property type="entry name" value="Heparan_SO4-6-sulfoTrfase"/>
</dbReference>
<evidence type="ECO:0000256" key="4">
    <source>
        <dbReference type="ARBA" id="ARBA00022989"/>
    </source>
</evidence>
<sequence length="451" mass="51413">MREREKEVETLEGEIKTQVVASTRSNHEDQVSDLCYETKNNSSINVYILLRNSEDVSKNYRCCMCFMRVNNSSPNRSNIHIRLMATHDDYSMMNKLAKEKTSVVTILRNSIDRVFSTYEVLVEVAARFLVHPNLASATQMTRRTNSSNDRTSTLDIWPWKYLVPWMREDIFARVGHIGTLFFTAASILTSSMMLLNFFVTRKMQVFAHKFALPANIVDYWYLGCVFVDDFSFGDFISSEKAKILSSASTSEGLKRISARARSEVRMMSRGLAQRFDELLFHYEIASTRTNGIKAPDLSDPMAFELFFINGDLDPTSLSHIRLSSPLSQTKPFIASIAPPPWPPPHPWPTDVSKASMDFTTITDSSDAIVLMKGLRGDVLDPPWLSSSSLTPTIIIADFAFDFDELDILFFFLVQTTVILRKTTCRGRHDFRGYRLMGGMTTFREIGHTFYV</sequence>
<keyword evidence="2" id="KW-0808">Transferase</keyword>
<dbReference type="PANTHER" id="PTHR12812:SF0">
    <property type="entry name" value="HEPARAN-SULFATE 6-O-SULFOTRANSFERASE"/>
    <property type="match status" value="1"/>
</dbReference>
<evidence type="ECO:0000256" key="1">
    <source>
        <dbReference type="ARBA" id="ARBA00004167"/>
    </source>
</evidence>
<proteinExistence type="predicted"/>
<dbReference type="AlphaFoldDB" id="A0AAP0J5P9"/>
<evidence type="ECO:0000256" key="6">
    <source>
        <dbReference type="ARBA" id="ARBA00023180"/>
    </source>
</evidence>
<dbReference type="PANTHER" id="PTHR12812">
    <property type="entry name" value="HEPARAN SULFATE 6-O-SULFOTRANSFERASE 3"/>
    <property type="match status" value="1"/>
</dbReference>
<keyword evidence="6" id="KW-0325">Glycoprotein</keyword>
<reference evidence="8 9" key="1">
    <citation type="submission" date="2024-01" db="EMBL/GenBank/DDBJ databases">
        <title>Genome assemblies of Stephania.</title>
        <authorList>
            <person name="Yang L."/>
        </authorList>
    </citation>
    <scope>NUCLEOTIDE SEQUENCE [LARGE SCALE GENOMIC DNA]</scope>
    <source>
        <strain evidence="8">YNDBR</strain>
        <tissue evidence="8">Leaf</tissue>
    </source>
</reference>
<organism evidence="8 9">
    <name type="scientific">Stephania yunnanensis</name>
    <dbReference type="NCBI Taxonomy" id="152371"/>
    <lineage>
        <taxon>Eukaryota</taxon>
        <taxon>Viridiplantae</taxon>
        <taxon>Streptophyta</taxon>
        <taxon>Embryophyta</taxon>
        <taxon>Tracheophyta</taxon>
        <taxon>Spermatophyta</taxon>
        <taxon>Magnoliopsida</taxon>
        <taxon>Ranunculales</taxon>
        <taxon>Menispermaceae</taxon>
        <taxon>Menispermoideae</taxon>
        <taxon>Cissampelideae</taxon>
        <taxon>Stephania</taxon>
    </lineage>
</organism>
<name>A0AAP0J5P9_9MAGN</name>
<gene>
    <name evidence="8" type="ORF">Syun_016858</name>
</gene>
<evidence type="ECO:0000256" key="2">
    <source>
        <dbReference type="ARBA" id="ARBA00022679"/>
    </source>
</evidence>
<evidence type="ECO:0000313" key="9">
    <source>
        <dbReference type="Proteomes" id="UP001420932"/>
    </source>
</evidence>
<dbReference type="EMBL" id="JBBNAF010000007">
    <property type="protein sequence ID" value="KAK9128061.1"/>
    <property type="molecule type" value="Genomic_DNA"/>
</dbReference>
<comment type="subcellular location">
    <subcellularLocation>
        <location evidence="1">Membrane</location>
        <topology evidence="1">Single-pass membrane protein</topology>
    </subcellularLocation>
</comment>
<keyword evidence="5 7" id="KW-0472">Membrane</keyword>
<accession>A0AAP0J5P9</accession>
<evidence type="ECO:0000313" key="8">
    <source>
        <dbReference type="EMBL" id="KAK9128061.1"/>
    </source>
</evidence>
<comment type="caution">
    <text evidence="8">The sequence shown here is derived from an EMBL/GenBank/DDBJ whole genome shotgun (WGS) entry which is preliminary data.</text>
</comment>
<dbReference type="GO" id="GO:0016020">
    <property type="term" value="C:membrane"/>
    <property type="evidence" value="ECO:0007669"/>
    <property type="project" value="UniProtKB-SubCell"/>
</dbReference>
<keyword evidence="4 7" id="KW-1133">Transmembrane helix</keyword>
<feature type="transmembrane region" description="Helical" evidence="7">
    <location>
        <begin position="177"/>
        <end position="199"/>
    </location>
</feature>
<evidence type="ECO:0000256" key="7">
    <source>
        <dbReference type="SAM" id="Phobius"/>
    </source>
</evidence>
<keyword evidence="9" id="KW-1185">Reference proteome</keyword>
<dbReference type="Proteomes" id="UP001420932">
    <property type="component" value="Unassembled WGS sequence"/>
</dbReference>
<evidence type="ECO:0000256" key="3">
    <source>
        <dbReference type="ARBA" id="ARBA00022692"/>
    </source>
</evidence>
<protein>
    <submittedName>
        <fullName evidence="8">Uncharacterized protein</fullName>
    </submittedName>
</protein>
<evidence type="ECO:0000256" key="5">
    <source>
        <dbReference type="ARBA" id="ARBA00023136"/>
    </source>
</evidence>
<dbReference type="GO" id="GO:0017095">
    <property type="term" value="F:heparan sulfate 6-sulfotransferase activity"/>
    <property type="evidence" value="ECO:0007669"/>
    <property type="project" value="TreeGrafter"/>
</dbReference>
<keyword evidence="3 7" id="KW-0812">Transmembrane</keyword>